<keyword evidence="6" id="KW-1185">Reference proteome</keyword>
<name>A0A7X2J3F4_9BACI</name>
<dbReference type="Proteomes" id="UP000448867">
    <property type="component" value="Unassembled WGS sequence"/>
</dbReference>
<comment type="similarity">
    <text evidence="3">Belongs to the PTH2 family.</text>
</comment>
<organism evidence="5 6">
    <name type="scientific">Metabacillus lacus</name>
    <dbReference type="NCBI Taxonomy" id="1983721"/>
    <lineage>
        <taxon>Bacteria</taxon>
        <taxon>Bacillati</taxon>
        <taxon>Bacillota</taxon>
        <taxon>Bacilli</taxon>
        <taxon>Bacillales</taxon>
        <taxon>Bacillaceae</taxon>
        <taxon>Metabacillus</taxon>
    </lineage>
</organism>
<dbReference type="RefSeq" id="WP_154309522.1">
    <property type="nucleotide sequence ID" value="NZ_WKKI01000058.1"/>
</dbReference>
<gene>
    <name evidence="5" type="ORF">GJU40_18250</name>
</gene>
<reference evidence="5 6" key="1">
    <citation type="submission" date="2019-11" db="EMBL/GenBank/DDBJ databases">
        <title>Bacillus lacus genome.</title>
        <authorList>
            <person name="Allen C.J."/>
            <person name="Newman J.D."/>
        </authorList>
    </citation>
    <scope>NUCLEOTIDE SEQUENCE [LARGE SCALE GENOMIC DNA]</scope>
    <source>
        <strain evidence="5 6">KCTC 33946</strain>
    </source>
</reference>
<comment type="caution">
    <text evidence="5">The sequence shown here is derived from an EMBL/GenBank/DDBJ whole genome shotgun (WGS) entry which is preliminary data.</text>
</comment>
<dbReference type="Gene3D" id="3.40.1490.10">
    <property type="entry name" value="Bit1"/>
    <property type="match status" value="1"/>
</dbReference>
<dbReference type="GO" id="GO:0005829">
    <property type="term" value="C:cytosol"/>
    <property type="evidence" value="ECO:0007669"/>
    <property type="project" value="TreeGrafter"/>
</dbReference>
<dbReference type="Pfam" id="PF01981">
    <property type="entry name" value="PTH2"/>
    <property type="match status" value="1"/>
</dbReference>
<dbReference type="EMBL" id="WKKI01000058">
    <property type="protein sequence ID" value="MRX74068.1"/>
    <property type="molecule type" value="Genomic_DNA"/>
</dbReference>
<evidence type="ECO:0000256" key="2">
    <source>
        <dbReference type="ARBA" id="ARBA00022801"/>
    </source>
</evidence>
<accession>A0A7X2J3F4</accession>
<sequence length="122" mass="13655">MNTLEEIVQYYVVNKELNMSAGKIAAQAAHAATIASVDILANSEKKGSEQIQWFSDWYTKQGMKKIVLKGTRKDLENLEQAGFYSIRDSGLTEIEKGSLTVVALPPMPRDTAKKYTKHLSLY</sequence>
<evidence type="ECO:0000313" key="6">
    <source>
        <dbReference type="Proteomes" id="UP000448867"/>
    </source>
</evidence>
<dbReference type="EC" id="3.1.1.29" evidence="1"/>
<dbReference type="PANTHER" id="PTHR12649">
    <property type="entry name" value="PEPTIDYL-TRNA HYDROLASE 2"/>
    <property type="match status" value="1"/>
</dbReference>
<evidence type="ECO:0000313" key="5">
    <source>
        <dbReference type="EMBL" id="MRX74068.1"/>
    </source>
</evidence>
<evidence type="ECO:0000256" key="3">
    <source>
        <dbReference type="ARBA" id="ARBA00038050"/>
    </source>
</evidence>
<dbReference type="AlphaFoldDB" id="A0A7X2J3F4"/>
<proteinExistence type="inferred from homology"/>
<dbReference type="OrthoDB" id="2867343at2"/>
<evidence type="ECO:0000256" key="1">
    <source>
        <dbReference type="ARBA" id="ARBA00013260"/>
    </source>
</evidence>
<dbReference type="SUPFAM" id="SSF102462">
    <property type="entry name" value="Peptidyl-tRNA hydrolase II"/>
    <property type="match status" value="1"/>
</dbReference>
<dbReference type="GO" id="GO:0004045">
    <property type="term" value="F:peptidyl-tRNA hydrolase activity"/>
    <property type="evidence" value="ECO:0007669"/>
    <property type="project" value="UniProtKB-EC"/>
</dbReference>
<dbReference type="InterPro" id="IPR002833">
    <property type="entry name" value="PTH2"/>
</dbReference>
<keyword evidence="2 5" id="KW-0378">Hydrolase</keyword>
<dbReference type="PANTHER" id="PTHR12649:SF11">
    <property type="entry name" value="PEPTIDYL-TRNA HYDROLASE 2, MITOCHONDRIAL"/>
    <property type="match status" value="1"/>
</dbReference>
<protein>
    <recommendedName>
        <fullName evidence="1">peptidyl-tRNA hydrolase</fullName>
        <ecNumber evidence="1">3.1.1.29</ecNumber>
    </recommendedName>
</protein>
<evidence type="ECO:0000256" key="4">
    <source>
        <dbReference type="ARBA" id="ARBA00048707"/>
    </source>
</evidence>
<dbReference type="InterPro" id="IPR023476">
    <property type="entry name" value="Pep_tRNA_hydro_II_dom_sf"/>
</dbReference>
<comment type="catalytic activity">
    <reaction evidence="4">
        <text>an N-acyl-L-alpha-aminoacyl-tRNA + H2O = an N-acyl-L-amino acid + a tRNA + H(+)</text>
        <dbReference type="Rhea" id="RHEA:54448"/>
        <dbReference type="Rhea" id="RHEA-COMP:10123"/>
        <dbReference type="Rhea" id="RHEA-COMP:13883"/>
        <dbReference type="ChEBI" id="CHEBI:15377"/>
        <dbReference type="ChEBI" id="CHEBI:15378"/>
        <dbReference type="ChEBI" id="CHEBI:59874"/>
        <dbReference type="ChEBI" id="CHEBI:78442"/>
        <dbReference type="ChEBI" id="CHEBI:138191"/>
        <dbReference type="EC" id="3.1.1.29"/>
    </reaction>
</comment>